<proteinExistence type="inferred from homology"/>
<gene>
    <name evidence="9" type="ORF">ISP25_19435</name>
</gene>
<evidence type="ECO:0000313" key="9">
    <source>
        <dbReference type="EMBL" id="MFK2879250.1"/>
    </source>
</evidence>
<dbReference type="Gene3D" id="1.10.10.10">
    <property type="entry name" value="Winged helix-like DNA-binding domain superfamily/Winged helix DNA-binding domain"/>
    <property type="match status" value="1"/>
</dbReference>
<dbReference type="InterPro" id="IPR013324">
    <property type="entry name" value="RNA_pol_sigma_r3/r4-like"/>
</dbReference>
<dbReference type="PROSITE" id="PS01063">
    <property type="entry name" value="SIGMA70_ECF"/>
    <property type="match status" value="1"/>
</dbReference>
<sequence>MADGDAEARIDQALVARALLDQDRRAFEQLVRRHQGMVRAQLRRLLHGDEAAADDLAQESFLLAWRKLGQFRGESRFSTWLYRIAYSCFLQALRKRSWTVDETGEGELERFPASSQSVDLQLDIERAMQRLSAGEQAVLLHCVQLGLSHEEAAYVLAMPLGTVKTHALRGKTKLKAWLSAWQETIGEERTS</sequence>
<organism evidence="9 10">
    <name type="scientific">Rhodanobacter hydrolyticus</name>
    <dbReference type="NCBI Taxonomy" id="2250595"/>
    <lineage>
        <taxon>Bacteria</taxon>
        <taxon>Pseudomonadati</taxon>
        <taxon>Pseudomonadota</taxon>
        <taxon>Gammaproteobacteria</taxon>
        <taxon>Lysobacterales</taxon>
        <taxon>Rhodanobacteraceae</taxon>
        <taxon>Rhodanobacter</taxon>
    </lineage>
</organism>
<dbReference type="InterPro" id="IPR013325">
    <property type="entry name" value="RNA_pol_sigma_r2"/>
</dbReference>
<reference evidence="9 10" key="1">
    <citation type="submission" date="2020-10" db="EMBL/GenBank/DDBJ databases">
        <title>Phylogeny of dyella-like bacteria.</title>
        <authorList>
            <person name="Fu J."/>
        </authorList>
    </citation>
    <scope>NUCLEOTIDE SEQUENCE [LARGE SCALE GENOMIC DNA]</scope>
    <source>
        <strain evidence="9 10">KACC 19113</strain>
    </source>
</reference>
<comment type="similarity">
    <text evidence="1 6">Belongs to the sigma-70 factor family. ECF subfamily.</text>
</comment>
<dbReference type="Pfam" id="PF04542">
    <property type="entry name" value="Sigma70_r2"/>
    <property type="match status" value="1"/>
</dbReference>
<dbReference type="Proteomes" id="UP001620339">
    <property type="component" value="Unassembled WGS sequence"/>
</dbReference>
<evidence type="ECO:0000256" key="6">
    <source>
        <dbReference type="RuleBase" id="RU000716"/>
    </source>
</evidence>
<dbReference type="InterPro" id="IPR000838">
    <property type="entry name" value="RNA_pol_sigma70_ECF_CS"/>
</dbReference>
<evidence type="ECO:0000256" key="1">
    <source>
        <dbReference type="ARBA" id="ARBA00010641"/>
    </source>
</evidence>
<dbReference type="InterPro" id="IPR014284">
    <property type="entry name" value="RNA_pol_sigma-70_dom"/>
</dbReference>
<dbReference type="PANTHER" id="PTHR43133">
    <property type="entry name" value="RNA POLYMERASE ECF-TYPE SIGMA FACTO"/>
    <property type="match status" value="1"/>
</dbReference>
<dbReference type="InterPro" id="IPR039425">
    <property type="entry name" value="RNA_pol_sigma-70-like"/>
</dbReference>
<name>A0ABW8JAB9_9GAMM</name>
<dbReference type="NCBIfam" id="TIGR02937">
    <property type="entry name" value="sigma70-ECF"/>
    <property type="match status" value="1"/>
</dbReference>
<dbReference type="RefSeq" id="WP_404616079.1">
    <property type="nucleotide sequence ID" value="NZ_JADIKK010000008.1"/>
</dbReference>
<dbReference type="InterPro" id="IPR013249">
    <property type="entry name" value="RNA_pol_sigma70_r4_t2"/>
</dbReference>
<dbReference type="Pfam" id="PF08281">
    <property type="entry name" value="Sigma70_r4_2"/>
    <property type="match status" value="1"/>
</dbReference>
<evidence type="ECO:0000256" key="5">
    <source>
        <dbReference type="ARBA" id="ARBA00023163"/>
    </source>
</evidence>
<keyword evidence="2 6" id="KW-0805">Transcription regulation</keyword>
<dbReference type="InterPro" id="IPR007627">
    <property type="entry name" value="RNA_pol_sigma70_r2"/>
</dbReference>
<feature type="domain" description="RNA polymerase sigma-70 region 2" evidence="7">
    <location>
        <begin position="30"/>
        <end position="99"/>
    </location>
</feature>
<feature type="domain" description="RNA polymerase sigma factor 70 region 4 type 2" evidence="8">
    <location>
        <begin position="123"/>
        <end position="174"/>
    </location>
</feature>
<accession>A0ABW8JAB9</accession>
<dbReference type="InterPro" id="IPR036388">
    <property type="entry name" value="WH-like_DNA-bd_sf"/>
</dbReference>
<dbReference type="Gene3D" id="1.10.1740.10">
    <property type="match status" value="1"/>
</dbReference>
<dbReference type="SUPFAM" id="SSF88659">
    <property type="entry name" value="Sigma3 and sigma4 domains of RNA polymerase sigma factors"/>
    <property type="match status" value="1"/>
</dbReference>
<evidence type="ECO:0000313" key="10">
    <source>
        <dbReference type="Proteomes" id="UP001620339"/>
    </source>
</evidence>
<comment type="caution">
    <text evidence="9">The sequence shown here is derived from an EMBL/GenBank/DDBJ whole genome shotgun (WGS) entry which is preliminary data.</text>
</comment>
<dbReference type="SUPFAM" id="SSF88946">
    <property type="entry name" value="Sigma2 domain of RNA polymerase sigma factors"/>
    <property type="match status" value="1"/>
</dbReference>
<evidence type="ECO:0000256" key="3">
    <source>
        <dbReference type="ARBA" id="ARBA00023082"/>
    </source>
</evidence>
<keyword evidence="3 6" id="KW-0731">Sigma factor</keyword>
<evidence type="ECO:0000259" key="7">
    <source>
        <dbReference type="Pfam" id="PF04542"/>
    </source>
</evidence>
<evidence type="ECO:0000256" key="4">
    <source>
        <dbReference type="ARBA" id="ARBA00023125"/>
    </source>
</evidence>
<keyword evidence="4 6" id="KW-0238">DNA-binding</keyword>
<dbReference type="PANTHER" id="PTHR43133:SF8">
    <property type="entry name" value="RNA POLYMERASE SIGMA FACTOR HI_1459-RELATED"/>
    <property type="match status" value="1"/>
</dbReference>
<keyword evidence="5 6" id="KW-0804">Transcription</keyword>
<evidence type="ECO:0000259" key="8">
    <source>
        <dbReference type="Pfam" id="PF08281"/>
    </source>
</evidence>
<evidence type="ECO:0000256" key="2">
    <source>
        <dbReference type="ARBA" id="ARBA00023015"/>
    </source>
</evidence>
<keyword evidence="10" id="KW-1185">Reference proteome</keyword>
<dbReference type="EMBL" id="JADIKK010000008">
    <property type="protein sequence ID" value="MFK2879250.1"/>
    <property type="molecule type" value="Genomic_DNA"/>
</dbReference>
<protein>
    <recommendedName>
        <fullName evidence="6">RNA polymerase sigma factor</fullName>
    </recommendedName>
</protein>